<accession>A0A3N4MYQ7</accession>
<evidence type="ECO:0000256" key="4">
    <source>
        <dbReference type="ARBA" id="ARBA00022747"/>
    </source>
</evidence>
<dbReference type="EMBL" id="RPFL01000017">
    <property type="protein sequence ID" value="RPD86947.1"/>
    <property type="molecule type" value="Genomic_DNA"/>
</dbReference>
<dbReference type="Pfam" id="PF00145">
    <property type="entry name" value="DNA_methylase"/>
    <property type="match status" value="1"/>
</dbReference>
<dbReference type="NCBIfam" id="TIGR00675">
    <property type="entry name" value="dcm"/>
    <property type="match status" value="1"/>
</dbReference>
<dbReference type="Gene3D" id="3.90.120.30">
    <property type="match status" value="1"/>
</dbReference>
<keyword evidence="3 6" id="KW-0949">S-adenosyl-L-methionine</keyword>
<dbReference type="InterPro" id="IPR001525">
    <property type="entry name" value="C5_MeTfrase"/>
</dbReference>
<dbReference type="AlphaFoldDB" id="A0A3N4MYQ7"/>
<comment type="caution">
    <text evidence="9">The sequence shown here is derived from an EMBL/GenBank/DDBJ whole genome shotgun (WGS) entry which is preliminary data.</text>
</comment>
<dbReference type="PANTHER" id="PTHR46098">
    <property type="entry name" value="TRNA (CYTOSINE(38)-C(5))-METHYLTRANSFERASE"/>
    <property type="match status" value="1"/>
</dbReference>
<evidence type="ECO:0000256" key="8">
    <source>
        <dbReference type="RuleBase" id="RU000417"/>
    </source>
</evidence>
<dbReference type="PROSITE" id="PS00094">
    <property type="entry name" value="C5_MTASE_1"/>
    <property type="match status" value="1"/>
</dbReference>
<evidence type="ECO:0000256" key="1">
    <source>
        <dbReference type="ARBA" id="ARBA00022603"/>
    </source>
</evidence>
<evidence type="ECO:0000256" key="2">
    <source>
        <dbReference type="ARBA" id="ARBA00022679"/>
    </source>
</evidence>
<sequence length="364" mass="41349">MESYQTAEENQSNNKLKERAAQYQPFENSTAFQTALHKKKFTFIDLFAGIGGFRIAMQNLGGECVFSSEWDEKAKQTYEANFGEAPYGDITKEETKKFIPQQFDILCAGFPCQAFSIAGKRGGFEDTRGTLFFDVAEIIRRHNPKAFFLENVKGLTNHDKGRTLQTILHTLREDLGYFVPDPQIINAKDFGVPQNRERIFIVGFRKDLGIRDFTYPKPTGIKTTFADIREKETVPTKYYLSTQYVDTLRKHKERHESKGNGFGYEIIADDGIANAIVVGGMGRERNLVIDDRITDFTPTTNIKGEVNREGIRKMTPREWARLQGFPEEYKIVVADASAYKQFGNSVAVPAIQATAEQIIKKLME</sequence>
<comment type="similarity">
    <text evidence="6 7">Belongs to the class I-like SAM-binding methyltransferase superfamily. C5-methyltransferase family.</text>
</comment>
<gene>
    <name evidence="9" type="ORF">EGK74_07395</name>
</gene>
<dbReference type="OrthoDB" id="9813719at2"/>
<dbReference type="PANTHER" id="PTHR46098:SF1">
    <property type="entry name" value="TRNA (CYTOSINE(38)-C(5))-METHYLTRANSFERASE"/>
    <property type="match status" value="1"/>
</dbReference>
<name>A0A3N4MYQ7_9NEIS</name>
<dbReference type="PROSITE" id="PS51679">
    <property type="entry name" value="SAM_MT_C5"/>
    <property type="match status" value="1"/>
</dbReference>
<keyword evidence="2 6" id="KW-0808">Transferase</keyword>
<dbReference type="InterPro" id="IPR018117">
    <property type="entry name" value="C5_DNA_meth_AS"/>
</dbReference>
<reference evidence="9 10" key="1">
    <citation type="submission" date="2018-11" db="EMBL/GenBank/DDBJ databases">
        <title>Neisseria weixii sp. nov. isolated from the rectal contents of plateau pika (Ochotona cruzoniae).</title>
        <authorList>
            <person name="Zhang G."/>
        </authorList>
    </citation>
    <scope>NUCLEOTIDE SEQUENCE [LARGE SCALE GENOMIC DNA]</scope>
    <source>
        <strain evidence="9 10">10009</strain>
    </source>
</reference>
<dbReference type="Proteomes" id="UP000272412">
    <property type="component" value="Unassembled WGS sequence"/>
</dbReference>
<dbReference type="SUPFAM" id="SSF53335">
    <property type="entry name" value="S-adenosyl-L-methionine-dependent methyltransferases"/>
    <property type="match status" value="1"/>
</dbReference>
<dbReference type="InterPro" id="IPR050750">
    <property type="entry name" value="C5-MTase"/>
</dbReference>
<dbReference type="GO" id="GO:0009307">
    <property type="term" value="P:DNA restriction-modification system"/>
    <property type="evidence" value="ECO:0007669"/>
    <property type="project" value="UniProtKB-KW"/>
</dbReference>
<evidence type="ECO:0000256" key="3">
    <source>
        <dbReference type="ARBA" id="ARBA00022691"/>
    </source>
</evidence>
<protein>
    <recommendedName>
        <fullName evidence="8">Cytosine-specific methyltransferase</fullName>
        <ecNumber evidence="8">2.1.1.37</ecNumber>
    </recommendedName>
</protein>
<keyword evidence="10" id="KW-1185">Reference proteome</keyword>
<keyword evidence="1 6" id="KW-0489">Methyltransferase</keyword>
<dbReference type="InterPro" id="IPR029063">
    <property type="entry name" value="SAM-dependent_MTases_sf"/>
</dbReference>
<evidence type="ECO:0000313" key="10">
    <source>
        <dbReference type="Proteomes" id="UP000272412"/>
    </source>
</evidence>
<organism evidence="9 10">
    <name type="scientific">Neisseria weixii</name>
    <dbReference type="NCBI Taxonomy" id="1853276"/>
    <lineage>
        <taxon>Bacteria</taxon>
        <taxon>Pseudomonadati</taxon>
        <taxon>Pseudomonadota</taxon>
        <taxon>Betaproteobacteria</taxon>
        <taxon>Neisseriales</taxon>
        <taxon>Neisseriaceae</taxon>
        <taxon>Neisseria</taxon>
    </lineage>
</organism>
<evidence type="ECO:0000313" key="9">
    <source>
        <dbReference type="EMBL" id="RPD86947.1"/>
    </source>
</evidence>
<evidence type="ECO:0000256" key="5">
    <source>
        <dbReference type="ARBA" id="ARBA00047422"/>
    </source>
</evidence>
<dbReference type="GO" id="GO:0003886">
    <property type="term" value="F:DNA (cytosine-5-)-methyltransferase activity"/>
    <property type="evidence" value="ECO:0007669"/>
    <property type="project" value="UniProtKB-EC"/>
</dbReference>
<keyword evidence="4" id="KW-0680">Restriction system</keyword>
<evidence type="ECO:0000256" key="7">
    <source>
        <dbReference type="RuleBase" id="RU000416"/>
    </source>
</evidence>
<feature type="active site" evidence="6">
    <location>
        <position position="112"/>
    </location>
</feature>
<evidence type="ECO:0000256" key="6">
    <source>
        <dbReference type="PROSITE-ProRule" id="PRU01016"/>
    </source>
</evidence>
<dbReference type="GO" id="GO:0032259">
    <property type="term" value="P:methylation"/>
    <property type="evidence" value="ECO:0007669"/>
    <property type="project" value="UniProtKB-KW"/>
</dbReference>
<proteinExistence type="inferred from homology"/>
<dbReference type="PRINTS" id="PR00105">
    <property type="entry name" value="C5METTRFRASE"/>
</dbReference>
<comment type="catalytic activity">
    <reaction evidence="5 8">
        <text>a 2'-deoxycytidine in DNA + S-adenosyl-L-methionine = a 5-methyl-2'-deoxycytidine in DNA + S-adenosyl-L-homocysteine + H(+)</text>
        <dbReference type="Rhea" id="RHEA:13681"/>
        <dbReference type="Rhea" id="RHEA-COMP:11369"/>
        <dbReference type="Rhea" id="RHEA-COMP:11370"/>
        <dbReference type="ChEBI" id="CHEBI:15378"/>
        <dbReference type="ChEBI" id="CHEBI:57856"/>
        <dbReference type="ChEBI" id="CHEBI:59789"/>
        <dbReference type="ChEBI" id="CHEBI:85452"/>
        <dbReference type="ChEBI" id="CHEBI:85454"/>
        <dbReference type="EC" id="2.1.1.37"/>
    </reaction>
</comment>
<dbReference type="EC" id="2.1.1.37" evidence="8"/>
<dbReference type="Gene3D" id="3.40.50.150">
    <property type="entry name" value="Vaccinia Virus protein VP39"/>
    <property type="match status" value="1"/>
</dbReference>
<dbReference type="CDD" id="cd00315">
    <property type="entry name" value="Cyt_C5_DNA_methylase"/>
    <property type="match status" value="1"/>
</dbReference>
<dbReference type="RefSeq" id="WP_123804230.1">
    <property type="nucleotide sequence ID" value="NZ_RPFL01000017.1"/>
</dbReference>